<reference evidence="1" key="2">
    <citation type="submission" date="2023-05" db="EMBL/GenBank/DDBJ databases">
        <authorList>
            <consortium name="Lawrence Berkeley National Laboratory"/>
            <person name="Steindorff A."/>
            <person name="Hensen N."/>
            <person name="Bonometti L."/>
            <person name="Westerberg I."/>
            <person name="Brannstrom I.O."/>
            <person name="Guillou S."/>
            <person name="Cros-Aarteil S."/>
            <person name="Calhoun S."/>
            <person name="Haridas S."/>
            <person name="Kuo A."/>
            <person name="Mondo S."/>
            <person name="Pangilinan J."/>
            <person name="Riley R."/>
            <person name="Labutti K."/>
            <person name="Andreopoulos B."/>
            <person name="Lipzen A."/>
            <person name="Chen C."/>
            <person name="Yanf M."/>
            <person name="Daum C."/>
            <person name="Ng V."/>
            <person name="Clum A."/>
            <person name="Ohm R."/>
            <person name="Martin F."/>
            <person name="Silar P."/>
            <person name="Natvig D."/>
            <person name="Lalanne C."/>
            <person name="Gautier V."/>
            <person name="Ament-Velasquez S.L."/>
            <person name="Kruys A."/>
            <person name="Hutchinson M.I."/>
            <person name="Powell A.J."/>
            <person name="Barry K."/>
            <person name="Miller A.N."/>
            <person name="Grigoriev I.V."/>
            <person name="Debuchy R."/>
            <person name="Gladieux P."/>
            <person name="Thoren M.H."/>
            <person name="Johannesson H."/>
        </authorList>
    </citation>
    <scope>NUCLEOTIDE SEQUENCE</scope>
    <source>
        <strain evidence="1">CBS 508.74</strain>
    </source>
</reference>
<name>A0AAN6QEX5_9PEZI</name>
<proteinExistence type="predicted"/>
<reference evidence="1" key="1">
    <citation type="journal article" date="2023" name="Mol. Phylogenet. Evol.">
        <title>Genome-scale phylogeny and comparative genomics of the fungal order Sordariales.</title>
        <authorList>
            <person name="Hensen N."/>
            <person name="Bonometti L."/>
            <person name="Westerberg I."/>
            <person name="Brannstrom I.O."/>
            <person name="Guillou S."/>
            <person name="Cros-Aarteil S."/>
            <person name="Calhoun S."/>
            <person name="Haridas S."/>
            <person name="Kuo A."/>
            <person name="Mondo S."/>
            <person name="Pangilinan J."/>
            <person name="Riley R."/>
            <person name="LaButti K."/>
            <person name="Andreopoulos B."/>
            <person name="Lipzen A."/>
            <person name="Chen C."/>
            <person name="Yan M."/>
            <person name="Daum C."/>
            <person name="Ng V."/>
            <person name="Clum A."/>
            <person name="Steindorff A."/>
            <person name="Ohm R.A."/>
            <person name="Martin F."/>
            <person name="Silar P."/>
            <person name="Natvig D.O."/>
            <person name="Lalanne C."/>
            <person name="Gautier V."/>
            <person name="Ament-Velasquez S.L."/>
            <person name="Kruys A."/>
            <person name="Hutchinson M.I."/>
            <person name="Powell A.J."/>
            <person name="Barry K."/>
            <person name="Miller A.N."/>
            <person name="Grigoriev I.V."/>
            <person name="Debuchy R."/>
            <person name="Gladieux P."/>
            <person name="Hiltunen Thoren M."/>
            <person name="Johannesson H."/>
        </authorList>
    </citation>
    <scope>NUCLEOTIDE SEQUENCE</scope>
    <source>
        <strain evidence="1">CBS 508.74</strain>
    </source>
</reference>
<evidence type="ECO:0000313" key="2">
    <source>
        <dbReference type="Proteomes" id="UP001302812"/>
    </source>
</evidence>
<keyword evidence="2" id="KW-1185">Reference proteome</keyword>
<sequence>MMMPCWSHSDTLLGHTGVLAVQSDPRHTYTTLHGRPSSSLVRKRPLKSYPFSVYIGPTQIQSQLKLDHHINKHPVASALETNLIIGLSQSHLYLGQLPINTGLKLLSCLIYHDLNSITHQPGRTYLTADASSRLQDTPRPTQDVQLGAYGIRLQVREQANSSPLLVLGLHTPHLRLVPFRRTLRPCPRGD</sequence>
<dbReference type="GeneID" id="89933520"/>
<evidence type="ECO:0000313" key="1">
    <source>
        <dbReference type="EMBL" id="KAK4108933.1"/>
    </source>
</evidence>
<comment type="caution">
    <text evidence="1">The sequence shown here is derived from an EMBL/GenBank/DDBJ whole genome shotgun (WGS) entry which is preliminary data.</text>
</comment>
<protein>
    <submittedName>
        <fullName evidence="1">Uncharacterized protein</fullName>
    </submittedName>
</protein>
<dbReference type="EMBL" id="MU853359">
    <property type="protein sequence ID" value="KAK4108933.1"/>
    <property type="molecule type" value="Genomic_DNA"/>
</dbReference>
<dbReference type="RefSeq" id="XP_064666503.1">
    <property type="nucleotide sequence ID" value="XM_064809396.1"/>
</dbReference>
<gene>
    <name evidence="1" type="ORF">N656DRAFT_365151</name>
</gene>
<organism evidence="1 2">
    <name type="scientific">Canariomyces notabilis</name>
    <dbReference type="NCBI Taxonomy" id="2074819"/>
    <lineage>
        <taxon>Eukaryota</taxon>
        <taxon>Fungi</taxon>
        <taxon>Dikarya</taxon>
        <taxon>Ascomycota</taxon>
        <taxon>Pezizomycotina</taxon>
        <taxon>Sordariomycetes</taxon>
        <taxon>Sordariomycetidae</taxon>
        <taxon>Sordariales</taxon>
        <taxon>Chaetomiaceae</taxon>
        <taxon>Canariomyces</taxon>
    </lineage>
</organism>
<dbReference type="Proteomes" id="UP001302812">
    <property type="component" value="Unassembled WGS sequence"/>
</dbReference>
<dbReference type="AlphaFoldDB" id="A0AAN6QEX5"/>
<accession>A0AAN6QEX5</accession>